<dbReference type="SUPFAM" id="SSF74650">
    <property type="entry name" value="Galactose mutarotase-like"/>
    <property type="match status" value="1"/>
</dbReference>
<evidence type="ECO:0000313" key="1">
    <source>
        <dbReference type="EMBL" id="KRN82861.1"/>
    </source>
</evidence>
<reference evidence="1 3" key="1">
    <citation type="journal article" date="2015" name="Genome Announc.">
        <title>Expanding the biotechnology potential of lactobacilli through comparative genomics of 213 strains and associated genera.</title>
        <authorList>
            <person name="Sun Z."/>
            <person name="Harris H.M."/>
            <person name="McCann A."/>
            <person name="Guo C."/>
            <person name="Argimon S."/>
            <person name="Zhang W."/>
            <person name="Yang X."/>
            <person name="Jeffery I.B."/>
            <person name="Cooney J.C."/>
            <person name="Kagawa T.F."/>
            <person name="Liu W."/>
            <person name="Song Y."/>
            <person name="Salvetti E."/>
            <person name="Wrobel A."/>
            <person name="Rasinkangas P."/>
            <person name="Parkhill J."/>
            <person name="Rea M.C."/>
            <person name="O'Sullivan O."/>
            <person name="Ritari J."/>
            <person name="Douillard F.P."/>
            <person name="Paul Ross R."/>
            <person name="Yang R."/>
            <person name="Briner A.E."/>
            <person name="Felis G.E."/>
            <person name="de Vos W.M."/>
            <person name="Barrangou R."/>
            <person name="Klaenhammer T.R."/>
            <person name="Caufield P.W."/>
            <person name="Cui Y."/>
            <person name="Zhang H."/>
            <person name="O'Toole P.W."/>
        </authorList>
    </citation>
    <scope>NUCLEOTIDE SEQUENCE [LARGE SCALE GENOMIC DNA]</scope>
    <source>
        <strain evidence="1 3">DSM 22301</strain>
    </source>
</reference>
<dbReference type="CDD" id="cd09024">
    <property type="entry name" value="Aldose_epim_lacX"/>
    <property type="match status" value="1"/>
</dbReference>
<dbReference type="EMBL" id="FOGK01000002">
    <property type="protein sequence ID" value="SER18931.1"/>
    <property type="molecule type" value="Genomic_DNA"/>
</dbReference>
<dbReference type="AlphaFoldDB" id="A0A0R2K9D9"/>
<protein>
    <submittedName>
        <fullName evidence="1 2">Galactose mutarotase</fullName>
    </submittedName>
</protein>
<dbReference type="PATRIC" id="fig|319653.3.peg.1843"/>
<evidence type="ECO:0000313" key="2">
    <source>
        <dbReference type="EMBL" id="SER18931.1"/>
    </source>
</evidence>
<dbReference type="EMBL" id="JQBY01000006">
    <property type="protein sequence ID" value="KRN82861.1"/>
    <property type="molecule type" value="Genomic_DNA"/>
</dbReference>
<dbReference type="InterPro" id="IPR008183">
    <property type="entry name" value="Aldose_1/G6P_1-epimerase"/>
</dbReference>
<comment type="caution">
    <text evidence="1">The sequence shown here is derived from an EMBL/GenBank/DDBJ whole genome shotgun (WGS) entry which is preliminary data.</text>
</comment>
<dbReference type="GO" id="GO:0016853">
    <property type="term" value="F:isomerase activity"/>
    <property type="evidence" value="ECO:0007669"/>
    <property type="project" value="InterPro"/>
</dbReference>
<proteinExistence type="predicted"/>
<evidence type="ECO:0000313" key="3">
    <source>
        <dbReference type="Proteomes" id="UP000051749"/>
    </source>
</evidence>
<dbReference type="GO" id="GO:0005975">
    <property type="term" value="P:carbohydrate metabolic process"/>
    <property type="evidence" value="ECO:0007669"/>
    <property type="project" value="InterPro"/>
</dbReference>
<gene>
    <name evidence="1" type="ORF">IV87_GL001811</name>
    <name evidence="2" type="ORF">SAMN04487973_102187</name>
</gene>
<dbReference type="InterPro" id="IPR014718">
    <property type="entry name" value="GH-type_carb-bd"/>
</dbReference>
<sequence>MGFELMVTLQNEYLKVEINELGAELTSVRSLDNDLEYIWIANKKVWGRHAPILFPIVGRLKDDHYKYEGTNYEMHQHGFARDSIFEVVDSNDTHATLKLIDNDKTHKMYPFEFELVVSFDLKNHELQETYRVYNPDAENHLLFSVGGHPGFNTNLGKDQTFEDVKLSVAPKQSYTQIPLKAPLNDAKNAFPVDFTKPLALTHETFKDDALILELHDPETTLMLDNSKNDHGVALTVKNAPYVGIWSPYPAQGNFVCIEPWWGIADNVDSTGELEEKMGMNDLKPQSEASQIFEISFF</sequence>
<keyword evidence="4" id="KW-1185">Reference proteome</keyword>
<accession>A0A0R2K9D9</accession>
<dbReference type="InterPro" id="IPR011013">
    <property type="entry name" value="Gal_mutarotase_sf_dom"/>
</dbReference>
<dbReference type="STRING" id="319653.SAMN04487973_102187"/>
<dbReference type="Proteomes" id="UP000182818">
    <property type="component" value="Unassembled WGS sequence"/>
</dbReference>
<dbReference type="Gene3D" id="2.70.98.10">
    <property type="match status" value="1"/>
</dbReference>
<dbReference type="Pfam" id="PF01263">
    <property type="entry name" value="Aldose_epim"/>
    <property type="match status" value="1"/>
</dbReference>
<dbReference type="InterPro" id="IPR037481">
    <property type="entry name" value="LacX"/>
</dbReference>
<evidence type="ECO:0000313" key="4">
    <source>
        <dbReference type="Proteomes" id="UP000182818"/>
    </source>
</evidence>
<dbReference type="Proteomes" id="UP000051749">
    <property type="component" value="Unassembled WGS sequence"/>
</dbReference>
<dbReference type="PANTHER" id="PTHR11122">
    <property type="entry name" value="APOSPORY-ASSOCIATED PROTEIN C-RELATED"/>
    <property type="match status" value="1"/>
</dbReference>
<reference evidence="2 4" key="2">
    <citation type="submission" date="2016-10" db="EMBL/GenBank/DDBJ databases">
        <authorList>
            <person name="Varghese N."/>
            <person name="Submissions S."/>
        </authorList>
    </citation>
    <scope>NUCLEOTIDE SEQUENCE [LARGE SCALE GENOMIC DNA]</scope>
    <source>
        <strain evidence="2 4">CGMCC 1.3889</strain>
    </source>
</reference>
<dbReference type="PANTHER" id="PTHR11122:SF13">
    <property type="entry name" value="GLUCOSE-6-PHOSPHATE 1-EPIMERASE"/>
    <property type="match status" value="1"/>
</dbReference>
<name>A0A0R2K9D9_9LACO</name>
<dbReference type="GO" id="GO:0030246">
    <property type="term" value="F:carbohydrate binding"/>
    <property type="evidence" value="ECO:0007669"/>
    <property type="project" value="InterPro"/>
</dbReference>
<organism evidence="1 3">
    <name type="scientific">Pediococcus ethanolidurans</name>
    <dbReference type="NCBI Taxonomy" id="319653"/>
    <lineage>
        <taxon>Bacteria</taxon>
        <taxon>Bacillati</taxon>
        <taxon>Bacillota</taxon>
        <taxon>Bacilli</taxon>
        <taxon>Lactobacillales</taxon>
        <taxon>Lactobacillaceae</taxon>
        <taxon>Pediococcus</taxon>
    </lineage>
</organism>